<evidence type="ECO:0000256" key="1">
    <source>
        <dbReference type="ARBA" id="ARBA00022741"/>
    </source>
</evidence>
<proteinExistence type="predicted"/>
<feature type="compositionally biased region" description="Basic and acidic residues" evidence="4">
    <location>
        <begin position="147"/>
        <end position="158"/>
    </location>
</feature>
<protein>
    <submittedName>
        <fullName evidence="5">13435_t:CDS:1</fullName>
    </submittedName>
</protein>
<dbReference type="FunFam" id="1.20.1270.10:FF:000007">
    <property type="entry name" value="Heat shock protein, mitochondrial"/>
    <property type="match status" value="1"/>
</dbReference>
<feature type="coiled-coil region" evidence="3">
    <location>
        <begin position="52"/>
        <end position="86"/>
    </location>
</feature>
<gene>
    <name evidence="5" type="ORF">FCALED_LOCUS16363</name>
</gene>
<feature type="compositionally biased region" description="Basic and acidic residues" evidence="4">
    <location>
        <begin position="128"/>
        <end position="137"/>
    </location>
</feature>
<dbReference type="GO" id="GO:0140662">
    <property type="term" value="F:ATP-dependent protein folding chaperone"/>
    <property type="evidence" value="ECO:0007669"/>
    <property type="project" value="InterPro"/>
</dbReference>
<dbReference type="OrthoDB" id="2401965at2759"/>
<dbReference type="SUPFAM" id="SSF100934">
    <property type="entry name" value="Heat shock protein 70kD (HSP70), C-terminal subdomain"/>
    <property type="match status" value="1"/>
</dbReference>
<keyword evidence="6" id="KW-1185">Reference proteome</keyword>
<sequence length="158" mass="17716">NVSAQDKATGKDQSITIAASSGLSKNEIEKMILEAERFADADREKRELIESSNHAESVIHETEKNIEEYKDQLDSTESENIKSQIQSLKEMVAKAQTGDDTIKAEEIKSKVGEVQLASLKLFEMVYKKRESEKRGSGNDESSGNNEAEYRDVKKDDDK</sequence>
<dbReference type="Pfam" id="PF00012">
    <property type="entry name" value="HSP70"/>
    <property type="match status" value="1"/>
</dbReference>
<keyword evidence="3" id="KW-0175">Coiled coil</keyword>
<dbReference type="InterPro" id="IPR013126">
    <property type="entry name" value="Hsp_70_fam"/>
</dbReference>
<dbReference type="GO" id="GO:0005524">
    <property type="term" value="F:ATP binding"/>
    <property type="evidence" value="ECO:0007669"/>
    <property type="project" value="UniProtKB-KW"/>
</dbReference>
<feature type="region of interest" description="Disordered" evidence="4">
    <location>
        <begin position="128"/>
        <end position="158"/>
    </location>
</feature>
<evidence type="ECO:0000256" key="2">
    <source>
        <dbReference type="ARBA" id="ARBA00022840"/>
    </source>
</evidence>
<evidence type="ECO:0000313" key="6">
    <source>
        <dbReference type="Proteomes" id="UP000789570"/>
    </source>
</evidence>
<dbReference type="Gene3D" id="1.20.1270.10">
    <property type="match status" value="1"/>
</dbReference>
<evidence type="ECO:0000256" key="3">
    <source>
        <dbReference type="SAM" id="Coils"/>
    </source>
</evidence>
<accession>A0A9N9IVB3</accession>
<feature type="non-terminal residue" evidence="5">
    <location>
        <position position="1"/>
    </location>
</feature>
<organism evidence="5 6">
    <name type="scientific">Funneliformis caledonium</name>
    <dbReference type="NCBI Taxonomy" id="1117310"/>
    <lineage>
        <taxon>Eukaryota</taxon>
        <taxon>Fungi</taxon>
        <taxon>Fungi incertae sedis</taxon>
        <taxon>Mucoromycota</taxon>
        <taxon>Glomeromycotina</taxon>
        <taxon>Glomeromycetes</taxon>
        <taxon>Glomerales</taxon>
        <taxon>Glomeraceae</taxon>
        <taxon>Funneliformis</taxon>
    </lineage>
</organism>
<keyword evidence="2" id="KW-0067">ATP-binding</keyword>
<evidence type="ECO:0000313" key="5">
    <source>
        <dbReference type="EMBL" id="CAG8751709.1"/>
    </source>
</evidence>
<dbReference type="AlphaFoldDB" id="A0A9N9IVB3"/>
<dbReference type="Proteomes" id="UP000789570">
    <property type="component" value="Unassembled WGS sequence"/>
</dbReference>
<dbReference type="InterPro" id="IPR029048">
    <property type="entry name" value="HSP70_C_sf"/>
</dbReference>
<dbReference type="InterPro" id="IPR029047">
    <property type="entry name" value="HSP70_peptide-bd_sf"/>
</dbReference>
<evidence type="ECO:0000256" key="4">
    <source>
        <dbReference type="SAM" id="MobiDB-lite"/>
    </source>
</evidence>
<reference evidence="5" key="1">
    <citation type="submission" date="2021-06" db="EMBL/GenBank/DDBJ databases">
        <authorList>
            <person name="Kallberg Y."/>
            <person name="Tangrot J."/>
            <person name="Rosling A."/>
        </authorList>
    </citation>
    <scope>NUCLEOTIDE SEQUENCE</scope>
    <source>
        <strain evidence="5">UK204</strain>
    </source>
</reference>
<dbReference type="Gene3D" id="2.60.34.10">
    <property type="entry name" value="Substrate Binding Domain Of DNAk, Chain A, domain 1"/>
    <property type="match status" value="1"/>
</dbReference>
<dbReference type="EMBL" id="CAJVPQ010018705">
    <property type="protein sequence ID" value="CAG8751709.1"/>
    <property type="molecule type" value="Genomic_DNA"/>
</dbReference>
<keyword evidence="1" id="KW-0547">Nucleotide-binding</keyword>
<comment type="caution">
    <text evidence="5">The sequence shown here is derived from an EMBL/GenBank/DDBJ whole genome shotgun (WGS) entry which is preliminary data.</text>
</comment>
<name>A0A9N9IVB3_9GLOM</name>